<keyword evidence="2" id="KW-1185">Reference proteome</keyword>
<sequence length="94" mass="10609">MVNGTATSVEQDAPTKVPILLKGDITPAVMREYEDACKGYFEHKSVDAATQVHKIIAGLKDPCIKDWITGDCNRIQALSFDEFMHEFWSYLDKD</sequence>
<dbReference type="InParanoid" id="A0A401GZC0"/>
<name>A0A401GZC0_9APHY</name>
<comment type="caution">
    <text evidence="1">The sequence shown here is derived from an EMBL/GenBank/DDBJ whole genome shotgun (WGS) entry which is preliminary data.</text>
</comment>
<dbReference type="EMBL" id="BFAD01000011">
    <property type="protein sequence ID" value="GBE87513.1"/>
    <property type="molecule type" value="Genomic_DNA"/>
</dbReference>
<evidence type="ECO:0000313" key="1">
    <source>
        <dbReference type="EMBL" id="GBE87513.1"/>
    </source>
</evidence>
<dbReference type="RefSeq" id="XP_027618426.1">
    <property type="nucleotide sequence ID" value="XM_027762625.1"/>
</dbReference>
<dbReference type="GeneID" id="38784430"/>
<dbReference type="AlphaFoldDB" id="A0A401GZC0"/>
<dbReference type="OrthoDB" id="2369050at2759"/>
<dbReference type="Proteomes" id="UP000287166">
    <property type="component" value="Unassembled WGS sequence"/>
</dbReference>
<gene>
    <name evidence="1" type="ORF">SCP_1101900</name>
</gene>
<reference evidence="1 2" key="1">
    <citation type="journal article" date="2018" name="Sci. Rep.">
        <title>Genome sequence of the cauliflower mushroom Sparassis crispa (Hanabiratake) and its association with beneficial usage.</title>
        <authorList>
            <person name="Kiyama R."/>
            <person name="Furutani Y."/>
            <person name="Kawaguchi K."/>
            <person name="Nakanishi T."/>
        </authorList>
    </citation>
    <scope>NUCLEOTIDE SEQUENCE [LARGE SCALE GENOMIC DNA]</scope>
</reference>
<organism evidence="1 2">
    <name type="scientific">Sparassis crispa</name>
    <dbReference type="NCBI Taxonomy" id="139825"/>
    <lineage>
        <taxon>Eukaryota</taxon>
        <taxon>Fungi</taxon>
        <taxon>Dikarya</taxon>
        <taxon>Basidiomycota</taxon>
        <taxon>Agaricomycotina</taxon>
        <taxon>Agaricomycetes</taxon>
        <taxon>Polyporales</taxon>
        <taxon>Sparassidaceae</taxon>
        <taxon>Sparassis</taxon>
    </lineage>
</organism>
<protein>
    <submittedName>
        <fullName evidence="1">Uncharacterized protein</fullName>
    </submittedName>
</protein>
<accession>A0A401GZC0</accession>
<evidence type="ECO:0000313" key="2">
    <source>
        <dbReference type="Proteomes" id="UP000287166"/>
    </source>
</evidence>
<proteinExistence type="predicted"/>